<evidence type="ECO:0000256" key="2">
    <source>
        <dbReference type="ARBA" id="ARBA00023315"/>
    </source>
</evidence>
<dbReference type="CDD" id="cd04301">
    <property type="entry name" value="NAT_SF"/>
    <property type="match status" value="1"/>
</dbReference>
<reference evidence="4 5" key="1">
    <citation type="journal article" date="2020" name="ISME J.">
        <title>Uncovering the hidden diversity of litter-decomposition mechanisms in mushroom-forming fungi.</title>
        <authorList>
            <person name="Floudas D."/>
            <person name="Bentzer J."/>
            <person name="Ahren D."/>
            <person name="Johansson T."/>
            <person name="Persson P."/>
            <person name="Tunlid A."/>
        </authorList>
    </citation>
    <scope>NUCLEOTIDE SEQUENCE [LARGE SCALE GENOMIC DNA]</scope>
    <source>
        <strain evidence="4 5">CBS 406.79</strain>
    </source>
</reference>
<dbReference type="Pfam" id="PF13673">
    <property type="entry name" value="Acetyltransf_10"/>
    <property type="match status" value="1"/>
</dbReference>
<dbReference type="OrthoDB" id="30840at2759"/>
<keyword evidence="1" id="KW-0808">Transferase</keyword>
<dbReference type="Gene3D" id="3.40.630.30">
    <property type="match status" value="1"/>
</dbReference>
<evidence type="ECO:0000256" key="1">
    <source>
        <dbReference type="ARBA" id="ARBA00022679"/>
    </source>
</evidence>
<dbReference type="EMBL" id="JAACJN010000047">
    <property type="protein sequence ID" value="KAF5383465.1"/>
    <property type="molecule type" value="Genomic_DNA"/>
</dbReference>
<dbReference type="SUPFAM" id="SSF55729">
    <property type="entry name" value="Acyl-CoA N-acyltransferases (Nat)"/>
    <property type="match status" value="1"/>
</dbReference>
<comment type="caution">
    <text evidence="4">The sequence shown here is derived from an EMBL/GenBank/DDBJ whole genome shotgun (WGS) entry which is preliminary data.</text>
</comment>
<evidence type="ECO:0000313" key="5">
    <source>
        <dbReference type="Proteomes" id="UP000518752"/>
    </source>
</evidence>
<dbReference type="Proteomes" id="UP000518752">
    <property type="component" value="Unassembled WGS sequence"/>
</dbReference>
<dbReference type="PANTHER" id="PTHR10908:SF0">
    <property type="entry name" value="SEROTONIN N-ACETYLTRANSFERASE"/>
    <property type="match status" value="1"/>
</dbReference>
<accession>A0A8H5M6V8</accession>
<name>A0A8H5M6V8_9AGAR</name>
<keyword evidence="5" id="KW-1185">Reference proteome</keyword>
<dbReference type="InterPro" id="IPR051635">
    <property type="entry name" value="SNAT-like"/>
</dbReference>
<dbReference type="AlphaFoldDB" id="A0A8H5M6V8"/>
<dbReference type="PANTHER" id="PTHR10908">
    <property type="entry name" value="SEROTONIN N-ACETYLTRANSFERASE"/>
    <property type="match status" value="1"/>
</dbReference>
<dbReference type="InterPro" id="IPR000182">
    <property type="entry name" value="GNAT_dom"/>
</dbReference>
<dbReference type="GO" id="GO:0005737">
    <property type="term" value="C:cytoplasm"/>
    <property type="evidence" value="ECO:0007669"/>
    <property type="project" value="TreeGrafter"/>
</dbReference>
<evidence type="ECO:0000259" key="3">
    <source>
        <dbReference type="PROSITE" id="PS51186"/>
    </source>
</evidence>
<gene>
    <name evidence="4" type="ORF">D9757_006074</name>
</gene>
<feature type="domain" description="N-acetyltransferase" evidence="3">
    <location>
        <begin position="2"/>
        <end position="163"/>
    </location>
</feature>
<dbReference type="PROSITE" id="PS51186">
    <property type="entry name" value="GNAT"/>
    <property type="match status" value="1"/>
</dbReference>
<dbReference type="InterPro" id="IPR016181">
    <property type="entry name" value="Acyl_CoA_acyltransferase"/>
</dbReference>
<protein>
    <recommendedName>
        <fullName evidence="3">N-acetyltransferase domain-containing protein</fullName>
    </recommendedName>
</protein>
<keyword evidence="2" id="KW-0012">Acyltransferase</keyword>
<evidence type="ECO:0000313" key="4">
    <source>
        <dbReference type="EMBL" id="KAF5383465.1"/>
    </source>
</evidence>
<proteinExistence type="predicted"/>
<dbReference type="GO" id="GO:0004059">
    <property type="term" value="F:aralkylamine N-acetyltransferase activity"/>
    <property type="evidence" value="ECO:0007669"/>
    <property type="project" value="TreeGrafter"/>
</dbReference>
<sequence>MLKFELVTVNQLDKAIQLELDGYPADEAASLESFQLRQSQASDLFLGAFEPLDAGLIGFVCGTRASGSTLTHESMSRHDPEGSAVCIHSVCVAESHRRQGVALALLKEYAERIRNISELKVERVLLIAHEELIPLYTKANFVLVGQSAVQHGARPWFEMRYDL</sequence>
<organism evidence="4 5">
    <name type="scientific">Collybiopsis confluens</name>
    <dbReference type="NCBI Taxonomy" id="2823264"/>
    <lineage>
        <taxon>Eukaryota</taxon>
        <taxon>Fungi</taxon>
        <taxon>Dikarya</taxon>
        <taxon>Basidiomycota</taxon>
        <taxon>Agaricomycotina</taxon>
        <taxon>Agaricomycetes</taxon>
        <taxon>Agaricomycetidae</taxon>
        <taxon>Agaricales</taxon>
        <taxon>Marasmiineae</taxon>
        <taxon>Omphalotaceae</taxon>
        <taxon>Collybiopsis</taxon>
    </lineage>
</organism>